<keyword evidence="1" id="KW-1133">Transmembrane helix</keyword>
<evidence type="ECO:0000256" key="1">
    <source>
        <dbReference type="SAM" id="Phobius"/>
    </source>
</evidence>
<proteinExistence type="predicted"/>
<organism evidence="2 3">
    <name type="scientific">Candidatus Wolfebacteria bacterium RIFOXYD1_FULL_48_65</name>
    <dbReference type="NCBI Taxonomy" id="1802561"/>
    <lineage>
        <taxon>Bacteria</taxon>
        <taxon>Candidatus Wolfeibacteriota</taxon>
    </lineage>
</organism>
<protein>
    <submittedName>
        <fullName evidence="2">Uncharacterized protein</fullName>
    </submittedName>
</protein>
<dbReference type="EMBL" id="MGIV01000023">
    <property type="protein sequence ID" value="OGM93657.1"/>
    <property type="molecule type" value="Genomic_DNA"/>
</dbReference>
<dbReference type="AlphaFoldDB" id="A0A1F8DYR4"/>
<accession>A0A1F8DYR4</accession>
<keyword evidence="1" id="KW-0472">Membrane</keyword>
<gene>
    <name evidence="2" type="ORF">A2610_00215</name>
</gene>
<evidence type="ECO:0000313" key="2">
    <source>
        <dbReference type="EMBL" id="OGM93657.1"/>
    </source>
</evidence>
<name>A0A1F8DYR4_9BACT</name>
<keyword evidence="1" id="KW-0812">Transmembrane</keyword>
<feature type="transmembrane region" description="Helical" evidence="1">
    <location>
        <begin position="12"/>
        <end position="32"/>
    </location>
</feature>
<evidence type="ECO:0000313" key="3">
    <source>
        <dbReference type="Proteomes" id="UP000179057"/>
    </source>
</evidence>
<dbReference type="Proteomes" id="UP000179057">
    <property type="component" value="Unassembled WGS sequence"/>
</dbReference>
<reference evidence="2 3" key="1">
    <citation type="journal article" date="2016" name="Nat. Commun.">
        <title>Thousands of microbial genomes shed light on interconnected biogeochemical processes in an aquifer system.</title>
        <authorList>
            <person name="Anantharaman K."/>
            <person name="Brown C.T."/>
            <person name="Hug L.A."/>
            <person name="Sharon I."/>
            <person name="Castelle C.J."/>
            <person name="Probst A.J."/>
            <person name="Thomas B.C."/>
            <person name="Singh A."/>
            <person name="Wilkins M.J."/>
            <person name="Karaoz U."/>
            <person name="Brodie E.L."/>
            <person name="Williams K.H."/>
            <person name="Hubbard S.S."/>
            <person name="Banfield J.F."/>
        </authorList>
    </citation>
    <scope>NUCLEOTIDE SEQUENCE [LARGE SCALE GENOMIC DNA]</scope>
</reference>
<comment type="caution">
    <text evidence="2">The sequence shown here is derived from an EMBL/GenBank/DDBJ whole genome shotgun (WGS) entry which is preliminary data.</text>
</comment>
<sequence length="143" mass="15864">MDKLLAQLGLGLVMGAIFVTIGGLAVIILNLVRDRRGAKKEQKNPTSSVHEVEGGVAMKYVCYPRVNSGAPVIQVPYGELKYVRKTGECELMLQINCNDGYSFAEWVSPQIFDAVKPGTKMTVTYSLNTRTNERKCISLKRHE</sequence>